<feature type="transmembrane region" description="Helical" evidence="1">
    <location>
        <begin position="145"/>
        <end position="165"/>
    </location>
</feature>
<comment type="caution">
    <text evidence="2">The sequence shown here is derived from an EMBL/GenBank/DDBJ whole genome shotgun (WGS) entry which is preliminary data.</text>
</comment>
<feature type="transmembrane region" description="Helical" evidence="1">
    <location>
        <begin position="171"/>
        <end position="197"/>
    </location>
</feature>
<keyword evidence="1" id="KW-0472">Membrane</keyword>
<evidence type="ECO:0008006" key="4">
    <source>
        <dbReference type="Google" id="ProtNLM"/>
    </source>
</evidence>
<keyword evidence="3" id="KW-1185">Reference proteome</keyword>
<feature type="transmembrane region" description="Helical" evidence="1">
    <location>
        <begin position="70"/>
        <end position="88"/>
    </location>
</feature>
<evidence type="ECO:0000313" key="3">
    <source>
        <dbReference type="Proteomes" id="UP000218598"/>
    </source>
</evidence>
<gene>
    <name evidence="2" type="ORF">CIK66_17730</name>
</gene>
<reference evidence="2 3" key="1">
    <citation type="journal article" date="2017" name="Elife">
        <title>Extensive horizontal gene transfer in cheese-associated bacteria.</title>
        <authorList>
            <person name="Bonham K.S."/>
            <person name="Wolfe B.E."/>
            <person name="Dutton R.J."/>
        </authorList>
    </citation>
    <scope>NUCLEOTIDE SEQUENCE [LARGE SCALE GENOMIC DNA]</scope>
    <source>
        <strain evidence="2 3">341_9</strain>
    </source>
</reference>
<dbReference type="RefSeq" id="WP_096197916.1">
    <property type="nucleotide sequence ID" value="NZ_NRGR01000041.1"/>
</dbReference>
<dbReference type="OrthoDB" id="5244221at2"/>
<proteinExistence type="predicted"/>
<evidence type="ECO:0000256" key="1">
    <source>
        <dbReference type="SAM" id="Phobius"/>
    </source>
</evidence>
<dbReference type="EMBL" id="NRGR01000041">
    <property type="protein sequence ID" value="PCC37731.1"/>
    <property type="molecule type" value="Genomic_DNA"/>
</dbReference>
<feature type="transmembrane region" description="Helical" evidence="1">
    <location>
        <begin position="21"/>
        <end position="41"/>
    </location>
</feature>
<dbReference type="InterPro" id="IPR016566">
    <property type="entry name" value="UCP010219"/>
</dbReference>
<keyword evidence="1" id="KW-0812">Transmembrane</keyword>
<sequence length="234" mass="24927">MDTDRVESTTTQQAIEQMGGAWGLVFSTIPVIALVVAQLFLPLMPTLAVAIGAGAVLFVVRLVRGEKVPSAIGSLLGVGLAAGLVIWTGSVRDFFVIGIWFALAIFIPTAISVVAGRPLTGIIWNVVHGGTHAWREDRPTFRAHVIATSAIAVVHAAKFVVQQWMYVAGSITGLGVADVVMGAPLTIAVALVVVWAFRRSTKRLRAAETRHDETAAGPRQDDAITDNLIEERTL</sequence>
<dbReference type="Pfam" id="PF11361">
    <property type="entry name" value="DUF3159"/>
    <property type="match status" value="1"/>
</dbReference>
<evidence type="ECO:0000313" key="2">
    <source>
        <dbReference type="EMBL" id="PCC37731.1"/>
    </source>
</evidence>
<feature type="transmembrane region" description="Helical" evidence="1">
    <location>
        <begin position="47"/>
        <end position="63"/>
    </location>
</feature>
<feature type="transmembrane region" description="Helical" evidence="1">
    <location>
        <begin position="94"/>
        <end position="115"/>
    </location>
</feature>
<keyword evidence="1" id="KW-1133">Transmembrane helix</keyword>
<accession>A0A2A3YER0</accession>
<dbReference type="AlphaFoldDB" id="A0A2A3YER0"/>
<name>A0A2A3YER0_9MICO</name>
<protein>
    <recommendedName>
        <fullName evidence="4">DUF3159 domain-containing protein</fullName>
    </recommendedName>
</protein>
<dbReference type="Proteomes" id="UP000218598">
    <property type="component" value="Unassembled WGS sequence"/>
</dbReference>
<organism evidence="2 3">
    <name type="scientific">Brachybacterium alimentarium</name>
    <dbReference type="NCBI Taxonomy" id="47845"/>
    <lineage>
        <taxon>Bacteria</taxon>
        <taxon>Bacillati</taxon>
        <taxon>Actinomycetota</taxon>
        <taxon>Actinomycetes</taxon>
        <taxon>Micrococcales</taxon>
        <taxon>Dermabacteraceae</taxon>
        <taxon>Brachybacterium</taxon>
    </lineage>
</organism>